<dbReference type="AlphaFoldDB" id="A0A381T1F0"/>
<proteinExistence type="predicted"/>
<gene>
    <name evidence="1" type="ORF">METZ01_LOCUS62914</name>
</gene>
<protein>
    <submittedName>
        <fullName evidence="1">Uncharacterized protein</fullName>
    </submittedName>
</protein>
<organism evidence="1">
    <name type="scientific">marine metagenome</name>
    <dbReference type="NCBI Taxonomy" id="408172"/>
    <lineage>
        <taxon>unclassified sequences</taxon>
        <taxon>metagenomes</taxon>
        <taxon>ecological metagenomes</taxon>
    </lineage>
</organism>
<dbReference type="EMBL" id="UINC01003885">
    <property type="protein sequence ID" value="SVA10060.1"/>
    <property type="molecule type" value="Genomic_DNA"/>
</dbReference>
<sequence>MTTNGWITPVTNITQGRVVRWNTLASRHHRIHMNLTKGSIPTSVDMVGGPCGEKSGG</sequence>
<name>A0A381T1F0_9ZZZZ</name>
<reference evidence="1" key="1">
    <citation type="submission" date="2018-05" db="EMBL/GenBank/DDBJ databases">
        <authorList>
            <person name="Lanie J.A."/>
            <person name="Ng W.-L."/>
            <person name="Kazmierczak K.M."/>
            <person name="Andrzejewski T.M."/>
            <person name="Davidsen T.M."/>
            <person name="Wayne K.J."/>
            <person name="Tettelin H."/>
            <person name="Glass J.I."/>
            <person name="Rusch D."/>
            <person name="Podicherti R."/>
            <person name="Tsui H.-C.T."/>
            <person name="Winkler M.E."/>
        </authorList>
    </citation>
    <scope>NUCLEOTIDE SEQUENCE</scope>
</reference>
<evidence type="ECO:0000313" key="1">
    <source>
        <dbReference type="EMBL" id="SVA10060.1"/>
    </source>
</evidence>
<accession>A0A381T1F0</accession>